<dbReference type="HOGENOM" id="CLU_075051_0_0_5"/>
<organism evidence="1 2">
    <name type="scientific">Rubellimicrobium thermophilum DSM 16684</name>
    <dbReference type="NCBI Taxonomy" id="1123069"/>
    <lineage>
        <taxon>Bacteria</taxon>
        <taxon>Pseudomonadati</taxon>
        <taxon>Pseudomonadota</taxon>
        <taxon>Alphaproteobacteria</taxon>
        <taxon>Rhodobacterales</taxon>
        <taxon>Roseobacteraceae</taxon>
        <taxon>Rubellimicrobium</taxon>
    </lineage>
</organism>
<dbReference type="STRING" id="1123069.ruthe_02956"/>
<dbReference type="OrthoDB" id="7841298at2"/>
<evidence type="ECO:0000313" key="2">
    <source>
        <dbReference type="Proteomes" id="UP000015346"/>
    </source>
</evidence>
<dbReference type="EMBL" id="AOLV01000033">
    <property type="protein sequence ID" value="EPX83330.1"/>
    <property type="molecule type" value="Genomic_DNA"/>
</dbReference>
<protein>
    <submittedName>
        <fullName evidence="1">Uncharacterized protein putative in bacteria</fullName>
    </submittedName>
</protein>
<comment type="caution">
    <text evidence="1">The sequence shown here is derived from an EMBL/GenBank/DDBJ whole genome shotgun (WGS) entry which is preliminary data.</text>
</comment>
<keyword evidence="2" id="KW-1185">Reference proteome</keyword>
<dbReference type="AlphaFoldDB" id="S9RZ88"/>
<name>S9RZ88_9RHOB</name>
<dbReference type="Proteomes" id="UP000015346">
    <property type="component" value="Unassembled WGS sequence"/>
</dbReference>
<gene>
    <name evidence="1" type="ORF">ruthe_02956</name>
</gene>
<evidence type="ECO:0000313" key="1">
    <source>
        <dbReference type="EMBL" id="EPX83330.1"/>
    </source>
</evidence>
<reference evidence="1 2" key="1">
    <citation type="journal article" date="2013" name="Stand. Genomic Sci.">
        <title>Genome sequence of the reddish-pigmented Rubellimicrobium thermophilum type strain (DSM 16684(T)), a member of the Roseobacter clade.</title>
        <authorList>
            <person name="Fiebig A."/>
            <person name="Riedel T."/>
            <person name="Gronow S."/>
            <person name="Petersen J."/>
            <person name="Klenk H.P."/>
            <person name="Goker M."/>
        </authorList>
    </citation>
    <scope>NUCLEOTIDE SEQUENCE [LARGE SCALE GENOMIC DNA]</scope>
    <source>
        <strain evidence="1 2">DSM 16684</strain>
    </source>
</reference>
<dbReference type="RefSeq" id="WP_021099019.1">
    <property type="nucleotide sequence ID" value="NZ_KE557324.1"/>
</dbReference>
<sequence length="262" mass="28095">MPPAAERPAPEAARRVFEALLLPGIIDVLSREGSIQGEEMAGQIFGAGPIPPEWTDLVARIHDPGVMERTLLTALTQELAGRDAAAMAAFFETEPGRSIVARELAAREAMLSPDEEMAAKEAAAVAMAASDPRLDLLRRYIDAADVIDSNVASAMNANHAYLMALLDGGALGDGTTGSDVTGDVWAQEARIRAETTEWVYAFLLKAYEDVPDADIEALIAFTESPAGRDLTHALNAAFDRLYIEISRTLGLAAAHYMTTRQI</sequence>
<accession>S9RZ88</accession>
<proteinExistence type="predicted"/>